<dbReference type="OrthoDB" id="826180at2"/>
<gene>
    <name evidence="1" type="ORF">DFQ04_2002</name>
</gene>
<evidence type="ECO:0000313" key="1">
    <source>
        <dbReference type="EMBL" id="TDQ17350.1"/>
    </source>
</evidence>
<reference evidence="1 2" key="1">
    <citation type="submission" date="2019-03" db="EMBL/GenBank/DDBJ databases">
        <title>Genomic Encyclopedia of Type Strains, Phase III (KMG-III): the genomes of soil and plant-associated and newly described type strains.</title>
        <authorList>
            <person name="Whitman W."/>
        </authorList>
    </citation>
    <scope>NUCLEOTIDE SEQUENCE [LARGE SCALE GENOMIC DNA]</scope>
    <source>
        <strain evidence="1 2">CECT 8446</strain>
    </source>
</reference>
<sequence>MQGIELIKGEERITGLIESGVVSLNLTVVSSNEKEEIFLNLSGRNATTNERLVWQEEELKLGDEFVVRVVDKVESSLPIKIDNSTPDDLILQGKLRAYSALKKELEQAGLI</sequence>
<proteinExistence type="predicted"/>
<dbReference type="EMBL" id="SNYF01000006">
    <property type="protein sequence ID" value="TDQ17350.1"/>
    <property type="molecule type" value="Genomic_DNA"/>
</dbReference>
<organism evidence="1 2">
    <name type="scientific">Algoriphagus boseongensis</name>
    <dbReference type="NCBI Taxonomy" id="1442587"/>
    <lineage>
        <taxon>Bacteria</taxon>
        <taxon>Pseudomonadati</taxon>
        <taxon>Bacteroidota</taxon>
        <taxon>Cytophagia</taxon>
        <taxon>Cytophagales</taxon>
        <taxon>Cyclobacteriaceae</taxon>
        <taxon>Algoriphagus</taxon>
    </lineage>
</organism>
<name>A0A4V3D279_9BACT</name>
<evidence type="ECO:0000313" key="2">
    <source>
        <dbReference type="Proteomes" id="UP000294535"/>
    </source>
</evidence>
<protein>
    <submittedName>
        <fullName evidence="1">Uncharacterized protein</fullName>
    </submittedName>
</protein>
<dbReference type="RefSeq" id="WP_133555303.1">
    <property type="nucleotide sequence ID" value="NZ_SNYF01000006.1"/>
</dbReference>
<comment type="caution">
    <text evidence="1">The sequence shown here is derived from an EMBL/GenBank/DDBJ whole genome shotgun (WGS) entry which is preliminary data.</text>
</comment>
<dbReference type="AlphaFoldDB" id="A0A4V3D279"/>
<accession>A0A4V3D279</accession>
<keyword evidence="2" id="KW-1185">Reference proteome</keyword>
<dbReference type="Proteomes" id="UP000294535">
    <property type="component" value="Unassembled WGS sequence"/>
</dbReference>